<feature type="binding site" evidence="2">
    <location>
        <position position="40"/>
    </location>
    <ligand>
        <name>Mg(2+)</name>
        <dbReference type="ChEBI" id="CHEBI:18420"/>
        <label>4</label>
    </ligand>
</feature>
<dbReference type="EC" id="2.7.4.16" evidence="2"/>
<protein>
    <recommendedName>
        <fullName evidence="2">Thiamine-monophosphate kinase</fullName>
        <shortName evidence="2">TMP kinase</shortName>
        <shortName evidence="2">Thiamine-phosphate kinase</shortName>
        <ecNumber evidence="2">2.7.4.16</ecNumber>
    </recommendedName>
</protein>
<keyword evidence="2 5" id="KW-0418">Kinase</keyword>
<dbReference type="Pfam" id="PF00586">
    <property type="entry name" value="AIRS"/>
    <property type="match status" value="1"/>
</dbReference>
<feature type="binding site" evidence="2">
    <location>
        <position position="206"/>
    </location>
    <ligand>
        <name>Mg(2+)</name>
        <dbReference type="ChEBI" id="CHEBI:18420"/>
        <label>5</label>
    </ligand>
</feature>
<evidence type="ECO:0000313" key="6">
    <source>
        <dbReference type="Proteomes" id="UP000244162"/>
    </source>
</evidence>
<dbReference type="AlphaFoldDB" id="A0A2T5G1Q1"/>
<feature type="binding site" evidence="2">
    <location>
        <position position="42"/>
    </location>
    <ligand>
        <name>Mg(2+)</name>
        <dbReference type="ChEBI" id="CHEBI:18420"/>
        <label>1</label>
    </ligand>
</feature>
<feature type="binding site" evidence="2">
    <location>
        <position position="205"/>
    </location>
    <ligand>
        <name>ATP</name>
        <dbReference type="ChEBI" id="CHEBI:30616"/>
    </ligand>
</feature>
<dbReference type="Proteomes" id="UP000244162">
    <property type="component" value="Unassembled WGS sequence"/>
</dbReference>
<feature type="binding site" evidence="2">
    <location>
        <position position="70"/>
    </location>
    <ligand>
        <name>Mg(2+)</name>
        <dbReference type="ChEBI" id="CHEBI:18420"/>
        <label>4</label>
    </ligand>
</feature>
<keyword evidence="2" id="KW-0808">Transferase</keyword>
<dbReference type="GO" id="GO:0000287">
    <property type="term" value="F:magnesium ion binding"/>
    <property type="evidence" value="ECO:0007669"/>
    <property type="project" value="UniProtKB-UniRule"/>
</dbReference>
<dbReference type="HAMAP" id="MF_02128">
    <property type="entry name" value="TMP_kinase"/>
    <property type="match status" value="1"/>
</dbReference>
<feature type="binding site" evidence="2">
    <location>
        <position position="70"/>
    </location>
    <ligand>
        <name>Mg(2+)</name>
        <dbReference type="ChEBI" id="CHEBI:18420"/>
        <label>3</label>
    </ligand>
</feature>
<feature type="domain" description="PurM-like C-terminal" evidence="4">
    <location>
        <begin position="146"/>
        <end position="236"/>
    </location>
</feature>
<organism evidence="5 6">
    <name type="scientific">Sphingomonas oleivorans</name>
    <dbReference type="NCBI Taxonomy" id="1735121"/>
    <lineage>
        <taxon>Bacteria</taxon>
        <taxon>Pseudomonadati</taxon>
        <taxon>Pseudomonadota</taxon>
        <taxon>Alphaproteobacteria</taxon>
        <taxon>Sphingomonadales</taxon>
        <taxon>Sphingomonadaceae</taxon>
        <taxon>Sphingomonas</taxon>
    </lineage>
</organism>
<dbReference type="EMBL" id="NWBU01000004">
    <property type="protein sequence ID" value="PTQ13073.1"/>
    <property type="molecule type" value="Genomic_DNA"/>
</dbReference>
<reference evidence="5 6" key="1">
    <citation type="submission" date="2017-09" db="EMBL/GenBank/DDBJ databases">
        <title>Sphingomonas panjinensis sp.nov., isolated from oil-contaminated soil.</title>
        <authorList>
            <person name="Wang L."/>
            <person name="Chen L."/>
        </authorList>
    </citation>
    <scope>NUCLEOTIDE SEQUENCE [LARGE SCALE GENOMIC DNA]</scope>
    <source>
        <strain evidence="5 6">FW-11</strain>
    </source>
</reference>
<dbReference type="PANTHER" id="PTHR30270">
    <property type="entry name" value="THIAMINE-MONOPHOSPHATE KINASE"/>
    <property type="match status" value="1"/>
</dbReference>
<feature type="binding site" evidence="2">
    <location>
        <position position="49"/>
    </location>
    <ligand>
        <name>substrate</name>
    </ligand>
</feature>
<dbReference type="UniPathway" id="UPA00060">
    <property type="reaction ID" value="UER00142"/>
</dbReference>
<comment type="caution">
    <text evidence="5">The sequence shown here is derived from an EMBL/GenBank/DDBJ whole genome shotgun (WGS) entry which is preliminary data.</text>
</comment>
<feature type="binding site" evidence="2">
    <location>
        <position position="304"/>
    </location>
    <ligand>
        <name>substrate</name>
    </ligand>
</feature>
<dbReference type="InterPro" id="IPR010918">
    <property type="entry name" value="PurM-like_C_dom"/>
</dbReference>
<comment type="pathway">
    <text evidence="2">Cofactor biosynthesis; thiamine diphosphate biosynthesis; thiamine diphosphate from thiamine phosphate: step 1/1.</text>
</comment>
<dbReference type="InterPro" id="IPR036921">
    <property type="entry name" value="PurM-like_N_sf"/>
</dbReference>
<feature type="binding site" evidence="2">
    <location>
        <position position="70"/>
    </location>
    <ligand>
        <name>Mg(2+)</name>
        <dbReference type="ChEBI" id="CHEBI:18420"/>
        <label>2</label>
    </ligand>
</feature>
<dbReference type="OrthoDB" id="9802811at2"/>
<comment type="miscellaneous">
    <text evidence="2">Reaction mechanism of ThiL seems to utilize a direct, inline transfer of the gamma-phosphate of ATP to TMP rather than a phosphorylated enzyme intermediate.</text>
</comment>
<feature type="binding site" evidence="2">
    <location>
        <position position="255"/>
    </location>
    <ligand>
        <name>substrate</name>
    </ligand>
</feature>
<dbReference type="GO" id="GO:0009030">
    <property type="term" value="F:thiamine-phosphate kinase activity"/>
    <property type="evidence" value="ECO:0007669"/>
    <property type="project" value="UniProtKB-UniRule"/>
</dbReference>
<evidence type="ECO:0000259" key="4">
    <source>
        <dbReference type="Pfam" id="PF02769"/>
    </source>
</evidence>
<keyword evidence="6" id="KW-1185">Reference proteome</keyword>
<dbReference type="RefSeq" id="WP_107966309.1">
    <property type="nucleotide sequence ID" value="NZ_NWBU01000004.1"/>
</dbReference>
<dbReference type="SUPFAM" id="SSF56042">
    <property type="entry name" value="PurM C-terminal domain-like"/>
    <property type="match status" value="1"/>
</dbReference>
<comment type="similarity">
    <text evidence="2">Belongs to the thiamine-monophosphate kinase family.</text>
</comment>
<dbReference type="PANTHER" id="PTHR30270:SF0">
    <property type="entry name" value="THIAMINE-MONOPHOSPHATE KINASE"/>
    <property type="match status" value="1"/>
</dbReference>
<dbReference type="Pfam" id="PF02769">
    <property type="entry name" value="AIRS_C"/>
    <property type="match status" value="1"/>
</dbReference>
<dbReference type="Gene3D" id="3.30.1330.10">
    <property type="entry name" value="PurM-like, N-terminal domain"/>
    <property type="match status" value="1"/>
</dbReference>
<feature type="domain" description="PurM-like N-terminal" evidence="3">
    <location>
        <begin position="25"/>
        <end position="135"/>
    </location>
</feature>
<feature type="binding site" evidence="2">
    <location>
        <position position="42"/>
    </location>
    <ligand>
        <name>Mg(2+)</name>
        <dbReference type="ChEBI" id="CHEBI:18420"/>
        <label>2</label>
    </ligand>
</feature>
<dbReference type="InterPro" id="IPR006283">
    <property type="entry name" value="ThiL-like"/>
</dbReference>
<dbReference type="GO" id="GO:0009228">
    <property type="term" value="P:thiamine biosynthetic process"/>
    <property type="evidence" value="ECO:0007669"/>
    <property type="project" value="UniProtKB-KW"/>
</dbReference>
<dbReference type="GO" id="GO:0009229">
    <property type="term" value="P:thiamine diphosphate biosynthetic process"/>
    <property type="evidence" value="ECO:0007669"/>
    <property type="project" value="UniProtKB-UniRule"/>
</dbReference>
<comment type="caution">
    <text evidence="2">Lacks conserved residue(s) required for the propagation of feature annotation.</text>
</comment>
<evidence type="ECO:0000259" key="3">
    <source>
        <dbReference type="Pfam" id="PF00586"/>
    </source>
</evidence>
<comment type="catalytic activity">
    <reaction evidence="2">
        <text>thiamine phosphate + ATP = thiamine diphosphate + ADP</text>
        <dbReference type="Rhea" id="RHEA:15913"/>
        <dbReference type="ChEBI" id="CHEBI:30616"/>
        <dbReference type="ChEBI" id="CHEBI:37575"/>
        <dbReference type="ChEBI" id="CHEBI:58937"/>
        <dbReference type="ChEBI" id="CHEBI:456216"/>
        <dbReference type="EC" id="2.7.4.16"/>
    </reaction>
</comment>
<dbReference type="GO" id="GO:0005524">
    <property type="term" value="F:ATP binding"/>
    <property type="evidence" value="ECO:0007669"/>
    <property type="project" value="UniProtKB-UniRule"/>
</dbReference>
<keyword evidence="2" id="KW-0067">ATP-binding</keyword>
<sequence>MSRESDFIAALARLATHPAARGLADDAAVLPPPAADLVLTHDMLVEGVHFLATDPPQDVARKLVAVNLSDLAAKGATPIGALMGYGLGADPAWDRAFLDGLEQALARFATPLLGGDTVAMPAGTPRAIGLTAIGTSPCAPARSGAKPGDRLWVTGPIGDAGLGLRIARGDRPGPDVLRDAYRRPEPRLAEGRALAPHVHAMADISDGLLIDAARMAAASGLAVAIDLAAIPLSPEAVAFAGDDRAARLAAATAGDDYQLLFAAAEDATLPPLPGLAPIGRFAAGSGLSLGDGAEVVPLPARLGYEHGAS</sequence>
<feature type="binding site" evidence="2">
    <location>
        <position position="142"/>
    </location>
    <ligand>
        <name>ATP</name>
        <dbReference type="ChEBI" id="CHEBI:30616"/>
    </ligand>
</feature>
<dbReference type="SUPFAM" id="SSF55326">
    <property type="entry name" value="PurM N-terminal domain-like"/>
    <property type="match status" value="1"/>
</dbReference>
<keyword evidence="2" id="KW-0547">Nucleotide-binding</keyword>
<evidence type="ECO:0000256" key="2">
    <source>
        <dbReference type="HAMAP-Rule" id="MF_02128"/>
    </source>
</evidence>
<dbReference type="CDD" id="cd02194">
    <property type="entry name" value="ThiL"/>
    <property type="match status" value="1"/>
</dbReference>
<comment type="function">
    <text evidence="2">Catalyzes the ATP-dependent phosphorylation of thiamine-monophosphate (TMP) to form thiamine-pyrophosphate (TPP), the active form of vitamin B1.</text>
</comment>
<keyword evidence="2" id="KW-0479">Metal-binding</keyword>
<feature type="binding site" evidence="2">
    <location>
        <position position="26"/>
    </location>
    <ligand>
        <name>Mg(2+)</name>
        <dbReference type="ChEBI" id="CHEBI:18420"/>
        <label>4</label>
    </ligand>
</feature>
<feature type="binding site" evidence="2">
    <location>
        <position position="26"/>
    </location>
    <ligand>
        <name>Mg(2+)</name>
        <dbReference type="ChEBI" id="CHEBI:18420"/>
        <label>3</label>
    </ligand>
</feature>
<accession>A0A2T5G1Q1</accession>
<proteinExistence type="inferred from homology"/>
<keyword evidence="2" id="KW-0460">Magnesium</keyword>
<dbReference type="Gene3D" id="3.90.650.10">
    <property type="entry name" value="PurM-like C-terminal domain"/>
    <property type="match status" value="1"/>
</dbReference>
<evidence type="ECO:0000256" key="1">
    <source>
        <dbReference type="ARBA" id="ARBA00022977"/>
    </source>
</evidence>
<dbReference type="PIRSF" id="PIRSF005303">
    <property type="entry name" value="Thiam_monoph_kin"/>
    <property type="match status" value="1"/>
</dbReference>
<feature type="binding site" evidence="2">
    <location>
        <position position="203"/>
    </location>
    <ligand>
        <name>Mg(2+)</name>
        <dbReference type="ChEBI" id="CHEBI:18420"/>
        <label>3</label>
    </ligand>
</feature>
<gene>
    <name evidence="2 5" type="primary">thiL</name>
    <name evidence="5" type="ORF">CLG96_02745</name>
</gene>
<dbReference type="NCBIfam" id="TIGR01379">
    <property type="entry name" value="thiL"/>
    <property type="match status" value="1"/>
</dbReference>
<evidence type="ECO:0000313" key="5">
    <source>
        <dbReference type="EMBL" id="PTQ13073.1"/>
    </source>
</evidence>
<keyword evidence="1 2" id="KW-0784">Thiamine biosynthesis</keyword>
<feature type="binding site" evidence="2">
    <location>
        <position position="116"/>
    </location>
    <ligand>
        <name>Mg(2+)</name>
        <dbReference type="ChEBI" id="CHEBI:18420"/>
        <label>1</label>
    </ligand>
</feature>
<feature type="binding site" evidence="2">
    <location>
        <begin position="115"/>
        <end position="116"/>
    </location>
    <ligand>
        <name>ATP</name>
        <dbReference type="ChEBI" id="CHEBI:30616"/>
    </ligand>
</feature>
<dbReference type="InterPro" id="IPR036676">
    <property type="entry name" value="PurM-like_C_sf"/>
</dbReference>
<dbReference type="InterPro" id="IPR016188">
    <property type="entry name" value="PurM-like_N"/>
</dbReference>
<name>A0A2T5G1Q1_9SPHN</name>